<dbReference type="PANTHER" id="PTHR44591:SF3">
    <property type="entry name" value="RESPONSE REGULATORY DOMAIN-CONTAINING PROTEIN"/>
    <property type="match status" value="1"/>
</dbReference>
<dbReference type="EMBL" id="MEYS01000001">
    <property type="protein sequence ID" value="OGD34551.1"/>
    <property type="molecule type" value="Genomic_DNA"/>
</dbReference>
<gene>
    <name evidence="4" type="ORF">A2988_03515</name>
</gene>
<dbReference type="InterPro" id="IPR011006">
    <property type="entry name" value="CheY-like_superfamily"/>
</dbReference>
<organism evidence="4 5">
    <name type="scientific">Candidatus Azambacteria bacterium RIFCSPLOWO2_01_FULL_46_25</name>
    <dbReference type="NCBI Taxonomy" id="1797298"/>
    <lineage>
        <taxon>Bacteria</taxon>
        <taxon>Candidatus Azamiibacteriota</taxon>
    </lineage>
</organism>
<dbReference type="InterPro" id="IPR050595">
    <property type="entry name" value="Bact_response_regulator"/>
</dbReference>
<dbReference type="SUPFAM" id="SSF52172">
    <property type="entry name" value="CheY-like"/>
    <property type="match status" value="1"/>
</dbReference>
<keyword evidence="1 2" id="KW-0597">Phosphoprotein</keyword>
<dbReference type="CDD" id="cd17574">
    <property type="entry name" value="REC_OmpR"/>
    <property type="match status" value="1"/>
</dbReference>
<dbReference type="Gene3D" id="3.40.50.2300">
    <property type="match status" value="1"/>
</dbReference>
<dbReference type="STRING" id="1797298.A2988_03515"/>
<dbReference type="PANTHER" id="PTHR44591">
    <property type="entry name" value="STRESS RESPONSE REGULATOR PROTEIN 1"/>
    <property type="match status" value="1"/>
</dbReference>
<evidence type="ECO:0000313" key="4">
    <source>
        <dbReference type="EMBL" id="OGD34551.1"/>
    </source>
</evidence>
<evidence type="ECO:0000313" key="5">
    <source>
        <dbReference type="Proteomes" id="UP000176650"/>
    </source>
</evidence>
<evidence type="ECO:0000256" key="1">
    <source>
        <dbReference type="ARBA" id="ARBA00022553"/>
    </source>
</evidence>
<dbReference type="AlphaFoldDB" id="A0A1F5BVD0"/>
<dbReference type="Pfam" id="PF00072">
    <property type="entry name" value="Response_reg"/>
    <property type="match status" value="1"/>
</dbReference>
<dbReference type="InterPro" id="IPR001789">
    <property type="entry name" value="Sig_transdc_resp-reg_receiver"/>
</dbReference>
<dbReference type="SMART" id="SM00448">
    <property type="entry name" value="REC"/>
    <property type="match status" value="1"/>
</dbReference>
<evidence type="ECO:0000256" key="2">
    <source>
        <dbReference type="PROSITE-ProRule" id="PRU00169"/>
    </source>
</evidence>
<dbReference type="Proteomes" id="UP000176650">
    <property type="component" value="Unassembled WGS sequence"/>
</dbReference>
<dbReference type="GO" id="GO:0000160">
    <property type="term" value="P:phosphorelay signal transduction system"/>
    <property type="evidence" value="ECO:0007669"/>
    <property type="project" value="InterPro"/>
</dbReference>
<protein>
    <recommendedName>
        <fullName evidence="3">Response regulatory domain-containing protein</fullName>
    </recommendedName>
</protein>
<name>A0A1F5BVD0_9BACT</name>
<accession>A0A1F5BVD0</accession>
<evidence type="ECO:0000259" key="3">
    <source>
        <dbReference type="PROSITE" id="PS50110"/>
    </source>
</evidence>
<comment type="caution">
    <text evidence="4">The sequence shown here is derived from an EMBL/GenBank/DDBJ whole genome shotgun (WGS) entry which is preliminary data.</text>
</comment>
<dbReference type="PROSITE" id="PS50110">
    <property type="entry name" value="RESPONSE_REGULATORY"/>
    <property type="match status" value="1"/>
</dbReference>
<reference evidence="4 5" key="1">
    <citation type="journal article" date="2016" name="Nat. Commun.">
        <title>Thousands of microbial genomes shed light on interconnected biogeochemical processes in an aquifer system.</title>
        <authorList>
            <person name="Anantharaman K."/>
            <person name="Brown C.T."/>
            <person name="Hug L.A."/>
            <person name="Sharon I."/>
            <person name="Castelle C.J."/>
            <person name="Probst A.J."/>
            <person name="Thomas B.C."/>
            <person name="Singh A."/>
            <person name="Wilkins M.J."/>
            <person name="Karaoz U."/>
            <person name="Brodie E.L."/>
            <person name="Williams K.H."/>
            <person name="Hubbard S.S."/>
            <person name="Banfield J.F."/>
        </authorList>
    </citation>
    <scope>NUCLEOTIDE SEQUENCE [LARGE SCALE GENOMIC DNA]</scope>
</reference>
<sequence>MKSILIVEDDSFLSDMYQTKFLSAGYDVRVADDGEQCLQALKDGFRPDVMLLDVVMPRMDGIELLAAVKKDDNFKNIPVILLTNLGQESDIKRGMEMGAVDYLVKAHFTPSEVARKVEEIMKTRG</sequence>
<proteinExistence type="predicted"/>
<feature type="modified residue" description="4-aspartylphosphate" evidence="2">
    <location>
        <position position="53"/>
    </location>
</feature>
<feature type="domain" description="Response regulatory" evidence="3">
    <location>
        <begin position="3"/>
        <end position="120"/>
    </location>
</feature>